<evidence type="ECO:0000256" key="6">
    <source>
        <dbReference type="SAM" id="Coils"/>
    </source>
</evidence>
<evidence type="ECO:0000259" key="9">
    <source>
        <dbReference type="PROSITE" id="PS50934"/>
    </source>
</evidence>
<evidence type="ECO:0000313" key="11">
    <source>
        <dbReference type="EMBL" id="PRQ16927.1"/>
    </source>
</evidence>
<evidence type="ECO:0000256" key="7">
    <source>
        <dbReference type="SAM" id="MobiDB-lite"/>
    </source>
</evidence>
<gene>
    <name evidence="11" type="ORF">RchiOBHm_Chr7g0189531</name>
</gene>
<keyword evidence="1" id="KW-0217">Developmental protein</keyword>
<proteinExistence type="predicted"/>
<dbReference type="PROSITE" id="PS50090">
    <property type="entry name" value="MYB_LIKE"/>
    <property type="match status" value="1"/>
</dbReference>
<evidence type="ECO:0000256" key="2">
    <source>
        <dbReference type="ARBA" id="ARBA00023015"/>
    </source>
</evidence>
<dbReference type="STRING" id="74649.A0A2P6P4Q8"/>
<dbReference type="Proteomes" id="UP000238479">
    <property type="component" value="Chromosome 7"/>
</dbReference>
<dbReference type="InterPro" id="IPR036388">
    <property type="entry name" value="WH-like_DNA-bd_sf"/>
</dbReference>
<dbReference type="Pfam" id="PF00249">
    <property type="entry name" value="Myb_DNA-binding"/>
    <property type="match status" value="1"/>
</dbReference>
<keyword evidence="5" id="KW-0539">Nucleus</keyword>
<dbReference type="Pfam" id="PF04433">
    <property type="entry name" value="SWIRM"/>
    <property type="match status" value="1"/>
</dbReference>
<organism evidence="11 12">
    <name type="scientific">Rosa chinensis</name>
    <name type="common">China rose</name>
    <dbReference type="NCBI Taxonomy" id="74649"/>
    <lineage>
        <taxon>Eukaryota</taxon>
        <taxon>Viridiplantae</taxon>
        <taxon>Streptophyta</taxon>
        <taxon>Embryophyta</taxon>
        <taxon>Tracheophyta</taxon>
        <taxon>Spermatophyta</taxon>
        <taxon>Magnoliopsida</taxon>
        <taxon>eudicotyledons</taxon>
        <taxon>Gunneridae</taxon>
        <taxon>Pentapetalae</taxon>
        <taxon>rosids</taxon>
        <taxon>fabids</taxon>
        <taxon>Rosales</taxon>
        <taxon>Rosaceae</taxon>
        <taxon>Rosoideae</taxon>
        <taxon>Rosoideae incertae sedis</taxon>
        <taxon>Rosa</taxon>
    </lineage>
</organism>
<dbReference type="Pfam" id="PF16495">
    <property type="entry name" value="SWIRM-assoc_1"/>
    <property type="match status" value="1"/>
</dbReference>
<dbReference type="GO" id="GO:0003677">
    <property type="term" value="F:DNA binding"/>
    <property type="evidence" value="ECO:0007669"/>
    <property type="project" value="UniProtKB-KW"/>
</dbReference>
<evidence type="ECO:0000259" key="8">
    <source>
        <dbReference type="PROSITE" id="PS50090"/>
    </source>
</evidence>
<dbReference type="OrthoDB" id="118550at2759"/>
<dbReference type="PROSITE" id="PS51293">
    <property type="entry name" value="SANT"/>
    <property type="match status" value="1"/>
</dbReference>
<keyword evidence="4" id="KW-0804">Transcription</keyword>
<dbReference type="GO" id="GO:0005634">
    <property type="term" value="C:nucleus"/>
    <property type="evidence" value="ECO:0007669"/>
    <property type="project" value="UniProtKB-ARBA"/>
</dbReference>
<keyword evidence="3" id="KW-0238">DNA-binding</keyword>
<dbReference type="Gene3D" id="1.10.10.10">
    <property type="entry name" value="Winged helix-like DNA-binding domain superfamily/Winged helix DNA-binding domain"/>
    <property type="match status" value="1"/>
</dbReference>
<protein>
    <submittedName>
        <fullName evidence="11">Putative transcription factor MYB/SANT family</fullName>
    </submittedName>
</protein>
<evidence type="ECO:0000256" key="1">
    <source>
        <dbReference type="ARBA" id="ARBA00022473"/>
    </source>
</evidence>
<dbReference type="OMA" id="ENKSQHV"/>
<feature type="region of interest" description="Disordered" evidence="7">
    <location>
        <begin position="306"/>
        <end position="362"/>
    </location>
</feature>
<dbReference type="InterPro" id="IPR009057">
    <property type="entry name" value="Homeodomain-like_sf"/>
</dbReference>
<reference evidence="11 12" key="1">
    <citation type="journal article" date="2018" name="Nat. Genet.">
        <title>The Rosa genome provides new insights in the design of modern roses.</title>
        <authorList>
            <person name="Bendahmane M."/>
        </authorList>
    </citation>
    <scope>NUCLEOTIDE SEQUENCE [LARGE SCALE GENOMIC DNA]</scope>
    <source>
        <strain evidence="12">cv. Old Blush</strain>
    </source>
</reference>
<feature type="domain" description="SWIRM" evidence="9">
    <location>
        <begin position="23"/>
        <end position="120"/>
    </location>
</feature>
<evidence type="ECO:0000259" key="10">
    <source>
        <dbReference type="PROSITE" id="PS51293"/>
    </source>
</evidence>
<feature type="compositionally biased region" description="Low complexity" evidence="7">
    <location>
        <begin position="309"/>
        <end position="323"/>
    </location>
</feature>
<dbReference type="InterPro" id="IPR017884">
    <property type="entry name" value="SANT_dom"/>
</dbReference>
<name>A0A2P6P4Q8_ROSCH</name>
<dbReference type="SUPFAM" id="SSF46689">
    <property type="entry name" value="Homeodomain-like"/>
    <property type="match status" value="2"/>
</dbReference>
<dbReference type="Gramene" id="PRQ16927">
    <property type="protein sequence ID" value="PRQ16927"/>
    <property type="gene ID" value="RchiOBHm_Chr7g0189531"/>
</dbReference>
<feature type="compositionally biased region" description="Polar residues" evidence="7">
    <location>
        <begin position="341"/>
        <end position="351"/>
    </location>
</feature>
<dbReference type="InterPro" id="IPR007526">
    <property type="entry name" value="SWIRM"/>
</dbReference>
<feature type="compositionally biased region" description="Basic and acidic residues" evidence="7">
    <location>
        <begin position="327"/>
        <end position="339"/>
    </location>
</feature>
<comment type="caution">
    <text evidence="11">The sequence shown here is derived from an EMBL/GenBank/DDBJ whole genome shotgun (WGS) entry which is preliminary data.</text>
</comment>
<sequence length="560" mass="61471">MELAPHDPGSKQLRPDEPELDLYTIPSHSSWFLWDEIHETERIALKEFFDGRSISRTPKVYKEYRDFIINKYREDPARKLTFTEIRKSLVGDVTLLHKVFSFLEKWGLINFGASSGDNDGFGTSGEAGTTVKVEEGVPNAVRVGANPSDSKPLSATPTVVDSGGGSASRITLPPLASYSNVFGDLKKESLVCGNCGGHCDSGHYKYNKGDFLLCTKCFENGNYGENKLKENFKYNEPVEKSSNMGVEWTESETLLLLDSVAKHGDDWDRVAQNVKTKTKVDCIAKLIDLPFGEVVLGSGHRKGNHSGFSGNLSGSKQGQLSSSECQETIKTKSQSHEQTNDSEQNGDTANQGPPLKKQRVASLSDASSSLITQVSALSTLVGPHITASAAEAAVNALCEETSCSKEIFNAEDDCVTNGLQSPAINCETERVLQLEDSEMKERPTESAGQDVFIKKDDIPPTLQIRAAIATGLGAAAARAKLLADQEDREIEHLLATIIGTQMKKLHCKIKTVEELDLLMEKEYAEMEEEEDSLLEERIDIIQQTLDSGVPRWRDHPPVKS</sequence>
<feature type="domain" description="Myb-like" evidence="8">
    <location>
        <begin position="248"/>
        <end position="282"/>
    </location>
</feature>
<dbReference type="EMBL" id="PDCK01000045">
    <property type="protein sequence ID" value="PRQ16927.1"/>
    <property type="molecule type" value="Genomic_DNA"/>
</dbReference>
<keyword evidence="2" id="KW-0805">Transcription regulation</keyword>
<dbReference type="PROSITE" id="PS50934">
    <property type="entry name" value="SWIRM"/>
    <property type="match status" value="1"/>
</dbReference>
<keyword evidence="12" id="KW-1185">Reference proteome</keyword>
<feature type="domain" description="SANT" evidence="10">
    <location>
        <begin position="243"/>
        <end position="294"/>
    </location>
</feature>
<dbReference type="CDD" id="cd00167">
    <property type="entry name" value="SANT"/>
    <property type="match status" value="1"/>
</dbReference>
<dbReference type="InterPro" id="IPR032451">
    <property type="entry name" value="SMARCC_C"/>
</dbReference>
<evidence type="ECO:0000313" key="12">
    <source>
        <dbReference type="Proteomes" id="UP000238479"/>
    </source>
</evidence>
<dbReference type="Gene3D" id="1.10.10.60">
    <property type="entry name" value="Homeodomain-like"/>
    <property type="match status" value="1"/>
</dbReference>
<dbReference type="PANTHER" id="PTHR12802">
    <property type="entry name" value="SWI/SNF COMPLEX-RELATED"/>
    <property type="match status" value="1"/>
</dbReference>
<dbReference type="SMART" id="SM00717">
    <property type="entry name" value="SANT"/>
    <property type="match status" value="1"/>
</dbReference>
<keyword evidence="6" id="KW-0175">Coiled coil</keyword>
<evidence type="ECO:0000256" key="5">
    <source>
        <dbReference type="ARBA" id="ARBA00023242"/>
    </source>
</evidence>
<evidence type="ECO:0000256" key="4">
    <source>
        <dbReference type="ARBA" id="ARBA00023163"/>
    </source>
</evidence>
<dbReference type="PANTHER" id="PTHR12802:SF140">
    <property type="entry name" value="SWI_SNF COMPLEX SUBUNIT SWI3A"/>
    <property type="match status" value="1"/>
</dbReference>
<evidence type="ECO:0000256" key="3">
    <source>
        <dbReference type="ARBA" id="ARBA00023125"/>
    </source>
</evidence>
<dbReference type="AlphaFoldDB" id="A0A2P6P4Q8"/>
<accession>A0A2P6P4Q8</accession>
<dbReference type="InterPro" id="IPR001005">
    <property type="entry name" value="SANT/Myb"/>
</dbReference>
<dbReference type="FunFam" id="1.10.10.10:FF:000020">
    <property type="entry name" value="SWI/SNF complex subunit SMARCC2 isoform c"/>
    <property type="match status" value="1"/>
</dbReference>
<feature type="coiled-coil region" evidence="6">
    <location>
        <begin position="512"/>
        <end position="543"/>
    </location>
</feature>